<gene>
    <name evidence="1" type="ORF">ADIS_3675</name>
</gene>
<accession>R7ZP34</accession>
<evidence type="ECO:0000313" key="2">
    <source>
        <dbReference type="Proteomes" id="UP000013909"/>
    </source>
</evidence>
<sequence length="41" mass="4996">MLCLNWIYSITRQLFLPNILLTVKDWHRDTFFIVAILKIVF</sequence>
<keyword evidence="2" id="KW-1185">Reference proteome</keyword>
<evidence type="ECO:0000313" key="1">
    <source>
        <dbReference type="EMBL" id="EON75784.1"/>
    </source>
</evidence>
<organism evidence="1 2">
    <name type="scientific">Lunatimonas lonarensis</name>
    <dbReference type="NCBI Taxonomy" id="1232681"/>
    <lineage>
        <taxon>Bacteria</taxon>
        <taxon>Pseudomonadati</taxon>
        <taxon>Bacteroidota</taxon>
        <taxon>Cytophagia</taxon>
        <taxon>Cytophagales</taxon>
        <taxon>Cyclobacteriaceae</taxon>
    </lineage>
</organism>
<comment type="caution">
    <text evidence="1">The sequence shown here is derived from an EMBL/GenBank/DDBJ whole genome shotgun (WGS) entry which is preliminary data.</text>
</comment>
<proteinExistence type="predicted"/>
<name>R7ZP34_9BACT</name>
<dbReference type="Proteomes" id="UP000013909">
    <property type="component" value="Unassembled WGS sequence"/>
</dbReference>
<dbReference type="STRING" id="1232681.ADIS_3675"/>
<reference evidence="1 2" key="1">
    <citation type="submission" date="2013-02" db="EMBL/GenBank/DDBJ databases">
        <title>A novel strain isolated from Lonar lake, Maharashtra, India.</title>
        <authorList>
            <person name="Singh A."/>
        </authorList>
    </citation>
    <scope>NUCLEOTIDE SEQUENCE [LARGE SCALE GENOMIC DNA]</scope>
    <source>
        <strain evidence="1 2">AK24</strain>
    </source>
</reference>
<dbReference type="EMBL" id="AQHR01000096">
    <property type="protein sequence ID" value="EON75784.1"/>
    <property type="molecule type" value="Genomic_DNA"/>
</dbReference>
<protein>
    <submittedName>
        <fullName evidence="1">Uncharacterized protein</fullName>
    </submittedName>
</protein>
<dbReference type="AlphaFoldDB" id="R7ZP34"/>